<dbReference type="EMBL" id="QEAQ01000033">
    <property type="protein sequence ID" value="TPX58686.1"/>
    <property type="molecule type" value="Genomic_DNA"/>
</dbReference>
<dbReference type="InterPro" id="IPR039772">
    <property type="entry name" value="Bin3-like"/>
</dbReference>
<keyword evidence="10" id="KW-1185">Reference proteome</keyword>
<evidence type="ECO:0000256" key="5">
    <source>
        <dbReference type="PROSITE-ProRule" id="PRU00848"/>
    </source>
</evidence>
<dbReference type="GO" id="GO:0032259">
    <property type="term" value="P:methylation"/>
    <property type="evidence" value="ECO:0007669"/>
    <property type="project" value="UniProtKB-KW"/>
</dbReference>
<keyword evidence="3 6" id="KW-0808">Transferase</keyword>
<dbReference type="GO" id="GO:0008171">
    <property type="term" value="F:O-methyltransferase activity"/>
    <property type="evidence" value="ECO:0007669"/>
    <property type="project" value="UniProtKB-UniRule"/>
</dbReference>
<keyword evidence="4 5" id="KW-0949">S-adenosyl-L-methionine</keyword>
<dbReference type="InterPro" id="IPR024160">
    <property type="entry name" value="BIN3_SAM-bd_dom"/>
</dbReference>
<dbReference type="CDD" id="cd02440">
    <property type="entry name" value="AdoMet_MTases"/>
    <property type="match status" value="1"/>
</dbReference>
<name>A0A507E4C3_9FUNG</name>
<dbReference type="Pfam" id="PF06859">
    <property type="entry name" value="Bin3"/>
    <property type="match status" value="1"/>
</dbReference>
<dbReference type="GO" id="GO:0008173">
    <property type="term" value="F:RNA methyltransferase activity"/>
    <property type="evidence" value="ECO:0007669"/>
    <property type="project" value="UniProtKB-UniRule"/>
</dbReference>
<dbReference type="PANTHER" id="PTHR12315:SF0">
    <property type="entry name" value="7SK SNRNA METHYLPHOSPHATE CAPPING ENZYME"/>
    <property type="match status" value="1"/>
</dbReference>
<dbReference type="GO" id="GO:0040031">
    <property type="term" value="P:snRNA modification"/>
    <property type="evidence" value="ECO:0007669"/>
    <property type="project" value="TreeGrafter"/>
</dbReference>
<dbReference type="AlphaFoldDB" id="A0A507E4C3"/>
<sequence>MTDPGDNPYLAHLKEDVRGRARRPHPDRRAPFRPPTDQRAIQFARFRAGIGSPMVPQYEHDQPPLDDGFVETVPEVMSSAAKDKHPSGYSHPPPDNRDRRTVPKVKSTAASKDNKKLQPRPISAHGNYPNYYGKRAVRSRVDARLRFIDKTWIMGKKVLDVGCNAGLVTLGIASLFQPKFVEGVDIDPALVRKARAALAMRGSLVEPEAADEGHPEDRMDVDGDVTTPQRRQNLDYFPVSCTHLFGPLPVIDISQDATWVDTTLPAPPPPPFPQNIRFRCGDWLHEPNPSTVHFKYDVIIAFSITKWIHINHGDAGVKKFFNRCYHSLNPGGCLLLEPQGKETYRKSTVTFTTAMDQNVRNITLQPEDFPRYLLEQVRFSSVDYLGTPENHAKGFQRPIYRCVK</sequence>
<comment type="similarity">
    <text evidence="1 6">Belongs to the methyltransferase superfamily.</text>
</comment>
<reference evidence="9 10" key="1">
    <citation type="journal article" date="2019" name="Sci. Rep.">
        <title>Comparative genomics of chytrid fungi reveal insights into the obligate biotrophic and pathogenic lifestyle of Synchytrium endobioticum.</title>
        <authorList>
            <person name="van de Vossenberg B.T.L.H."/>
            <person name="Warris S."/>
            <person name="Nguyen H.D.T."/>
            <person name="van Gent-Pelzer M.P.E."/>
            <person name="Joly D.L."/>
            <person name="van de Geest H.C."/>
            <person name="Bonants P.J.M."/>
            <person name="Smith D.S."/>
            <person name="Levesque C.A."/>
            <person name="van der Lee T.A.J."/>
        </authorList>
    </citation>
    <scope>NUCLEOTIDE SEQUENCE [LARGE SCALE GENOMIC DNA]</scope>
    <source>
        <strain evidence="9 10">CBS 809.83</strain>
    </source>
</reference>
<dbReference type="GO" id="GO:0017069">
    <property type="term" value="F:snRNA binding"/>
    <property type="evidence" value="ECO:0007669"/>
    <property type="project" value="TreeGrafter"/>
</dbReference>
<gene>
    <name evidence="9" type="ORF">PhCBS80983_g02961</name>
</gene>
<dbReference type="PROSITE" id="PS51515">
    <property type="entry name" value="BIN3_SAM"/>
    <property type="match status" value="1"/>
</dbReference>
<organism evidence="9 10">
    <name type="scientific">Powellomyces hirtus</name>
    <dbReference type="NCBI Taxonomy" id="109895"/>
    <lineage>
        <taxon>Eukaryota</taxon>
        <taxon>Fungi</taxon>
        <taxon>Fungi incertae sedis</taxon>
        <taxon>Chytridiomycota</taxon>
        <taxon>Chytridiomycota incertae sedis</taxon>
        <taxon>Chytridiomycetes</taxon>
        <taxon>Spizellomycetales</taxon>
        <taxon>Powellomycetaceae</taxon>
        <taxon>Powellomyces</taxon>
    </lineage>
</organism>
<evidence type="ECO:0000313" key="9">
    <source>
        <dbReference type="EMBL" id="TPX58686.1"/>
    </source>
</evidence>
<dbReference type="InterPro" id="IPR010675">
    <property type="entry name" value="Bin3_C"/>
</dbReference>
<feature type="region of interest" description="Disordered" evidence="7">
    <location>
        <begin position="1"/>
        <end position="39"/>
    </location>
</feature>
<evidence type="ECO:0000256" key="3">
    <source>
        <dbReference type="ARBA" id="ARBA00022679"/>
    </source>
</evidence>
<dbReference type="Gene3D" id="3.40.50.150">
    <property type="entry name" value="Vaccinia Virus protein VP39"/>
    <property type="match status" value="1"/>
</dbReference>
<dbReference type="Proteomes" id="UP000318582">
    <property type="component" value="Unassembled WGS sequence"/>
</dbReference>
<feature type="region of interest" description="Disordered" evidence="7">
    <location>
        <begin position="78"/>
        <end position="129"/>
    </location>
</feature>
<evidence type="ECO:0000313" key="10">
    <source>
        <dbReference type="Proteomes" id="UP000318582"/>
    </source>
</evidence>
<evidence type="ECO:0000256" key="7">
    <source>
        <dbReference type="SAM" id="MobiDB-lite"/>
    </source>
</evidence>
<dbReference type="STRING" id="109895.A0A507E4C3"/>
<proteinExistence type="inferred from homology"/>
<evidence type="ECO:0000256" key="4">
    <source>
        <dbReference type="ARBA" id="ARBA00022691"/>
    </source>
</evidence>
<dbReference type="EC" id="2.1.1.-" evidence="6"/>
<comment type="caution">
    <text evidence="9">The sequence shown here is derived from an EMBL/GenBank/DDBJ whole genome shotgun (WGS) entry which is preliminary data.</text>
</comment>
<evidence type="ECO:0000256" key="2">
    <source>
        <dbReference type="ARBA" id="ARBA00022603"/>
    </source>
</evidence>
<evidence type="ECO:0000256" key="1">
    <source>
        <dbReference type="ARBA" id="ARBA00008361"/>
    </source>
</evidence>
<evidence type="ECO:0000259" key="8">
    <source>
        <dbReference type="PROSITE" id="PS51515"/>
    </source>
</evidence>
<keyword evidence="2 6" id="KW-0489">Methyltransferase</keyword>
<dbReference type="InterPro" id="IPR029063">
    <property type="entry name" value="SAM-dependent_MTases_sf"/>
</dbReference>
<dbReference type="PANTHER" id="PTHR12315">
    <property type="entry name" value="BICOID-INTERACTING PROTEIN RELATED"/>
    <property type="match status" value="1"/>
</dbReference>
<evidence type="ECO:0000256" key="6">
    <source>
        <dbReference type="RuleBase" id="RU367087"/>
    </source>
</evidence>
<dbReference type="SUPFAM" id="SSF53335">
    <property type="entry name" value="S-adenosyl-L-methionine-dependent methyltransferases"/>
    <property type="match status" value="1"/>
</dbReference>
<accession>A0A507E4C3</accession>
<protein>
    <recommendedName>
        <fullName evidence="6">RNA methyltransferase</fullName>
        <ecNumber evidence="6">2.1.1.-</ecNumber>
    </recommendedName>
</protein>
<feature type="domain" description="Bin3-type SAM" evidence="8">
    <location>
        <begin position="142"/>
        <end position="404"/>
    </location>
</feature>